<keyword evidence="3" id="KW-0547">Nucleotide-binding</keyword>
<gene>
    <name evidence="3" type="ORF">CTI12_AA096860</name>
</gene>
<feature type="domain" description="C2H2-type" evidence="2">
    <location>
        <begin position="286"/>
        <end position="308"/>
    </location>
</feature>
<accession>A0A2U1PYN7</accession>
<reference evidence="3 4" key="1">
    <citation type="journal article" date="2018" name="Mol. Plant">
        <title>The genome of Artemisia annua provides insight into the evolution of Asteraceae family and artemisinin biosynthesis.</title>
        <authorList>
            <person name="Shen Q."/>
            <person name="Zhang L."/>
            <person name="Liao Z."/>
            <person name="Wang S."/>
            <person name="Yan T."/>
            <person name="Shi P."/>
            <person name="Liu M."/>
            <person name="Fu X."/>
            <person name="Pan Q."/>
            <person name="Wang Y."/>
            <person name="Lv Z."/>
            <person name="Lu X."/>
            <person name="Zhang F."/>
            <person name="Jiang W."/>
            <person name="Ma Y."/>
            <person name="Chen M."/>
            <person name="Hao X."/>
            <person name="Li L."/>
            <person name="Tang Y."/>
            <person name="Lv G."/>
            <person name="Zhou Y."/>
            <person name="Sun X."/>
            <person name="Brodelius P.E."/>
            <person name="Rose J.K.C."/>
            <person name="Tang K."/>
        </authorList>
    </citation>
    <scope>NUCLEOTIDE SEQUENCE [LARGE SCALE GENOMIC DNA]</scope>
    <source>
        <strain evidence="4">cv. Huhao1</strain>
        <tissue evidence="3">Leaf</tissue>
    </source>
</reference>
<dbReference type="AlphaFoldDB" id="A0A2U1PYN7"/>
<dbReference type="PANTHER" id="PTHR45786">
    <property type="entry name" value="DNA BINDING PROTEIN-LIKE"/>
    <property type="match status" value="1"/>
</dbReference>
<dbReference type="Proteomes" id="UP000245207">
    <property type="component" value="Unassembled WGS sequence"/>
</dbReference>
<dbReference type="InterPro" id="IPR013087">
    <property type="entry name" value="Znf_C2H2_type"/>
</dbReference>
<evidence type="ECO:0000256" key="1">
    <source>
        <dbReference type="SAM" id="MobiDB-lite"/>
    </source>
</evidence>
<dbReference type="PROSITE" id="PS00028">
    <property type="entry name" value="ZINC_FINGER_C2H2_1"/>
    <property type="match status" value="1"/>
</dbReference>
<protein>
    <submittedName>
        <fullName evidence="3">Helitron helicase-like domain-containing protein</fullName>
    </submittedName>
</protein>
<feature type="compositionally biased region" description="Low complexity" evidence="1">
    <location>
        <begin position="40"/>
        <end position="54"/>
    </location>
</feature>
<keyword evidence="3" id="KW-0347">Helicase</keyword>
<dbReference type="EMBL" id="PKPP01000596">
    <property type="protein sequence ID" value="PWA90832.1"/>
    <property type="molecule type" value="Genomic_DNA"/>
</dbReference>
<keyword evidence="3" id="KW-0067">ATP-binding</keyword>
<dbReference type="PANTHER" id="PTHR45786:SF74">
    <property type="entry name" value="ATP-DEPENDENT DNA HELICASE"/>
    <property type="match status" value="1"/>
</dbReference>
<evidence type="ECO:0000259" key="2">
    <source>
        <dbReference type="PROSITE" id="PS00028"/>
    </source>
</evidence>
<feature type="region of interest" description="Disordered" evidence="1">
    <location>
        <begin position="1"/>
        <end position="54"/>
    </location>
</feature>
<keyword evidence="4" id="KW-1185">Reference proteome</keyword>
<evidence type="ECO:0000313" key="3">
    <source>
        <dbReference type="EMBL" id="PWA90832.1"/>
    </source>
</evidence>
<organism evidence="3 4">
    <name type="scientific">Artemisia annua</name>
    <name type="common">Sweet wormwood</name>
    <dbReference type="NCBI Taxonomy" id="35608"/>
    <lineage>
        <taxon>Eukaryota</taxon>
        <taxon>Viridiplantae</taxon>
        <taxon>Streptophyta</taxon>
        <taxon>Embryophyta</taxon>
        <taxon>Tracheophyta</taxon>
        <taxon>Spermatophyta</taxon>
        <taxon>Magnoliopsida</taxon>
        <taxon>eudicotyledons</taxon>
        <taxon>Gunneridae</taxon>
        <taxon>Pentapetalae</taxon>
        <taxon>asterids</taxon>
        <taxon>campanulids</taxon>
        <taxon>Asterales</taxon>
        <taxon>Asteraceae</taxon>
        <taxon>Asteroideae</taxon>
        <taxon>Anthemideae</taxon>
        <taxon>Artemisiinae</taxon>
        <taxon>Artemisia</taxon>
    </lineage>
</organism>
<dbReference type="GO" id="GO:0004386">
    <property type="term" value="F:helicase activity"/>
    <property type="evidence" value="ECO:0007669"/>
    <property type="project" value="UniProtKB-KW"/>
</dbReference>
<name>A0A2U1PYN7_ARTAN</name>
<proteinExistence type="predicted"/>
<feature type="compositionally biased region" description="Polar residues" evidence="1">
    <location>
        <begin position="1"/>
        <end position="26"/>
    </location>
</feature>
<comment type="caution">
    <text evidence="3">The sequence shown here is derived from an EMBL/GenBank/DDBJ whole genome shotgun (WGS) entry which is preliminary data.</text>
</comment>
<dbReference type="STRING" id="35608.A0A2U1PYN7"/>
<keyword evidence="3" id="KW-0378">Hydrolase</keyword>
<dbReference type="OrthoDB" id="1928976at2759"/>
<sequence>MRCNLKNNVGKNRNHLSENPNRNKASTVPGCDPRRLDEPSLSNSVGVSSSSADPSTFSCGNAYSGPVMLDFGLQTIHHLSCEYLDFNKEKDSITARELRLRDADPTNQTAASLPTFFIGKRLKRSNVAATSGNDASLPLNASTSDFTQSLYINDKRKAPADVTARSVRRRLSTSSSSCGFNNGLHNDNDHLDSYATNGIASSNNPLLPIDQRSTTLSRPNAVAATGLQHSDQQCDFHQTEDESPLYEDLGDCNERCRYCNAAFWHGERLKDESPLYEDLGDCNERCRYCNAAFWHGERLKGHRDATYHLCCGGGKVYIESDPEPPDYIRQLLSDAAFMQHIRAYNQMFAMTSFSANIDNTINQGRGPYVFKVSGQVYHQIGLLCPTGDDKPCFLQLYIYDTQNEVQNRMNHFTNSGTNPLDPQIVEGLIDFLDTHNELVQVLRIARDKCTENDVPEFKVRLYNGNGARGYELPTSQAIGAIVFDSSPTTESDYDIIIEYRDRPAKRVNKLHQSYMSLQFPLIFVYGQPGYHIKLMTRSADPNERMRRVSMNAFYTYQLHPRHDNYNLLFRTDREETAPPLSNWMAAIGSPRTEGNKFVAAGLSTRVADCTKMLAAATVLHTVTVPETSPLD</sequence>
<evidence type="ECO:0000313" key="4">
    <source>
        <dbReference type="Proteomes" id="UP000245207"/>
    </source>
</evidence>